<proteinExistence type="predicted"/>
<evidence type="ECO:0000313" key="2">
    <source>
        <dbReference type="Proteomes" id="UP000236721"/>
    </source>
</evidence>
<reference evidence="2" key="1">
    <citation type="submission" date="2016-10" db="EMBL/GenBank/DDBJ databases">
        <authorList>
            <person name="Varghese N."/>
            <person name="Submissions S."/>
        </authorList>
    </citation>
    <scope>NUCLEOTIDE SEQUENCE [LARGE SCALE GENOMIC DNA]</scope>
    <source>
        <strain evidence="2">CGMCC 1.7062</strain>
    </source>
</reference>
<name>A0A1H5YY17_9VIBR</name>
<gene>
    <name evidence="1" type="ORF">SAMN04488244_11096</name>
</gene>
<protein>
    <submittedName>
        <fullName evidence="1">Uncharacterized protein</fullName>
    </submittedName>
</protein>
<accession>A0A1H5YY17</accession>
<dbReference type="AlphaFoldDB" id="A0A1H5YY17"/>
<sequence length="39" mass="4468">MITLAKCPVWQNGDPQGEVVRNDAQIDIKMTLLQKNSRR</sequence>
<dbReference type="Proteomes" id="UP000236721">
    <property type="component" value="Unassembled WGS sequence"/>
</dbReference>
<organism evidence="1 2">
    <name type="scientific">Vibrio hangzhouensis</name>
    <dbReference type="NCBI Taxonomy" id="462991"/>
    <lineage>
        <taxon>Bacteria</taxon>
        <taxon>Pseudomonadati</taxon>
        <taxon>Pseudomonadota</taxon>
        <taxon>Gammaproteobacteria</taxon>
        <taxon>Vibrionales</taxon>
        <taxon>Vibrionaceae</taxon>
        <taxon>Vibrio</taxon>
    </lineage>
</organism>
<evidence type="ECO:0000313" key="1">
    <source>
        <dbReference type="EMBL" id="SEG29179.1"/>
    </source>
</evidence>
<dbReference type="EMBL" id="FNVG01000010">
    <property type="protein sequence ID" value="SEG29179.1"/>
    <property type="molecule type" value="Genomic_DNA"/>
</dbReference>
<keyword evidence="2" id="KW-1185">Reference proteome</keyword>